<keyword evidence="9" id="KW-1185">Reference proteome</keyword>
<dbReference type="InterPro" id="IPR013785">
    <property type="entry name" value="Aldolase_TIM"/>
</dbReference>
<dbReference type="AlphaFoldDB" id="A0A401FVD7"/>
<keyword evidence="2" id="KW-0949">S-adenosyl-L-methionine</keyword>
<dbReference type="Pfam" id="PF13186">
    <property type="entry name" value="SPASM"/>
    <property type="match status" value="1"/>
</dbReference>
<evidence type="ECO:0000256" key="5">
    <source>
        <dbReference type="ARBA" id="ARBA00023014"/>
    </source>
</evidence>
<evidence type="ECO:0000256" key="3">
    <source>
        <dbReference type="ARBA" id="ARBA00022723"/>
    </source>
</evidence>
<dbReference type="InterPro" id="IPR023885">
    <property type="entry name" value="4Fe4S-binding_SPASM_dom"/>
</dbReference>
<reference evidence="9" key="2">
    <citation type="submission" date="2019-01" db="EMBL/GenBank/DDBJ databases">
        <title>Genome sequence of Desulfonema ishimotonii strain Tokyo 01.</title>
        <authorList>
            <person name="Fukui M."/>
        </authorList>
    </citation>
    <scope>NUCLEOTIDE SEQUENCE [LARGE SCALE GENOMIC DNA]</scope>
    <source>
        <strain evidence="9">Tokyo 01</strain>
    </source>
</reference>
<accession>A0A401FVD7</accession>
<feature type="domain" description="Radical SAM core" evidence="6">
    <location>
        <begin position="6"/>
        <end position="145"/>
    </location>
</feature>
<feature type="domain" description="4Fe4S-binding SPASM" evidence="7">
    <location>
        <begin position="231"/>
        <end position="289"/>
    </location>
</feature>
<dbReference type="PANTHER" id="PTHR11228:SF7">
    <property type="entry name" value="PQQA PEPTIDE CYCLASE"/>
    <property type="match status" value="1"/>
</dbReference>
<dbReference type="SFLD" id="SFLDG01067">
    <property type="entry name" value="SPASM/twitch_domain_containing"/>
    <property type="match status" value="1"/>
</dbReference>
<reference evidence="9" key="1">
    <citation type="submission" date="2017-11" db="EMBL/GenBank/DDBJ databases">
        <authorList>
            <person name="Watanabe M."/>
            <person name="Kojima H."/>
        </authorList>
    </citation>
    <scope>NUCLEOTIDE SEQUENCE [LARGE SCALE GENOMIC DNA]</scope>
    <source>
        <strain evidence="9">Tokyo 01</strain>
    </source>
</reference>
<dbReference type="EMBL" id="BEXT01000001">
    <property type="protein sequence ID" value="GBC60918.1"/>
    <property type="molecule type" value="Genomic_DNA"/>
</dbReference>
<name>A0A401FVD7_9BACT</name>
<evidence type="ECO:0000256" key="1">
    <source>
        <dbReference type="ARBA" id="ARBA00001966"/>
    </source>
</evidence>
<comment type="cofactor">
    <cofactor evidence="1">
        <name>[4Fe-4S] cluster</name>
        <dbReference type="ChEBI" id="CHEBI:49883"/>
    </cofactor>
</comment>
<organism evidence="8 9">
    <name type="scientific">Desulfonema ishimotonii</name>
    <dbReference type="NCBI Taxonomy" id="45657"/>
    <lineage>
        <taxon>Bacteria</taxon>
        <taxon>Pseudomonadati</taxon>
        <taxon>Thermodesulfobacteriota</taxon>
        <taxon>Desulfobacteria</taxon>
        <taxon>Desulfobacterales</taxon>
        <taxon>Desulfococcaceae</taxon>
        <taxon>Desulfonema</taxon>
    </lineage>
</organism>
<dbReference type="CDD" id="cd21109">
    <property type="entry name" value="SPASM"/>
    <property type="match status" value="1"/>
</dbReference>
<dbReference type="SFLD" id="SFLDS00029">
    <property type="entry name" value="Radical_SAM"/>
    <property type="match status" value="1"/>
</dbReference>
<dbReference type="InterPro" id="IPR058240">
    <property type="entry name" value="rSAM_sf"/>
</dbReference>
<dbReference type="PANTHER" id="PTHR11228">
    <property type="entry name" value="RADICAL SAM DOMAIN PROTEIN"/>
    <property type="match status" value="1"/>
</dbReference>
<dbReference type="CDD" id="cd01335">
    <property type="entry name" value="Radical_SAM"/>
    <property type="match status" value="1"/>
</dbReference>
<dbReference type="RefSeq" id="WP_124328270.1">
    <property type="nucleotide sequence ID" value="NZ_BEXT01000001.1"/>
</dbReference>
<keyword evidence="4" id="KW-0408">Iron</keyword>
<dbReference type="GO" id="GO:0003824">
    <property type="term" value="F:catalytic activity"/>
    <property type="evidence" value="ECO:0007669"/>
    <property type="project" value="InterPro"/>
</dbReference>
<proteinExistence type="predicted"/>
<evidence type="ECO:0000259" key="6">
    <source>
        <dbReference type="Pfam" id="PF04055"/>
    </source>
</evidence>
<dbReference type="InterPro" id="IPR050377">
    <property type="entry name" value="Radical_SAM_PqqE_MftC-like"/>
</dbReference>
<dbReference type="Gene3D" id="3.20.20.70">
    <property type="entry name" value="Aldolase class I"/>
    <property type="match status" value="1"/>
</dbReference>
<dbReference type="GO" id="GO:0046872">
    <property type="term" value="F:metal ion binding"/>
    <property type="evidence" value="ECO:0007669"/>
    <property type="project" value="UniProtKB-KW"/>
</dbReference>
<comment type="caution">
    <text evidence="8">The sequence shown here is derived from an EMBL/GenBank/DDBJ whole genome shotgun (WGS) entry which is preliminary data.</text>
</comment>
<dbReference type="InterPro" id="IPR007197">
    <property type="entry name" value="rSAM"/>
</dbReference>
<dbReference type="Proteomes" id="UP000288096">
    <property type="component" value="Unassembled WGS sequence"/>
</dbReference>
<evidence type="ECO:0000313" key="8">
    <source>
        <dbReference type="EMBL" id="GBC60918.1"/>
    </source>
</evidence>
<evidence type="ECO:0000256" key="4">
    <source>
        <dbReference type="ARBA" id="ARBA00023004"/>
    </source>
</evidence>
<evidence type="ECO:0000313" key="9">
    <source>
        <dbReference type="Proteomes" id="UP000288096"/>
    </source>
</evidence>
<evidence type="ECO:0000259" key="7">
    <source>
        <dbReference type="Pfam" id="PF13186"/>
    </source>
</evidence>
<evidence type="ECO:0000256" key="2">
    <source>
        <dbReference type="ARBA" id="ARBA00022691"/>
    </source>
</evidence>
<gene>
    <name evidence="8" type="ORF">DENIS_1878</name>
</gene>
<protein>
    <submittedName>
        <fullName evidence="8">Radical SAM protein</fullName>
    </submittedName>
</protein>
<dbReference type="Pfam" id="PF04055">
    <property type="entry name" value="Radical_SAM"/>
    <property type="match status" value="1"/>
</dbReference>
<sequence length="346" mass="39049">MEGCLIVTYRCNARCYMCHTWQHPSRKAEEFTAGLIEKIPANLKFINITGGEPFIRSDLEEIVGAALEKTRRLVISTNGYFTDRMIRLAERYGNRVGFRISIEGLPAANDEMRGIRDGFDHALRALVTLCDMGIRDIGFGITVSDRNAGDMIELWRLADAMGVEFATAVTHNSYYFHKDDNRFEDPERIAGEFERIAARLLATAKPKNWFRAWFNMGLANKVRGGARPLPCEVGTDVFFLDPFGNLMPCNGSDRPMVMGNLNEKAFDEIWHSPQADAVRAQVKKCDKQCWMIGSASPAMKKRIGVPVRWIVKNKIRQMRQKDGEFCPDSVACLPVPGKDSIRCSAR</sequence>
<keyword evidence="3" id="KW-0479">Metal-binding</keyword>
<dbReference type="SUPFAM" id="SSF102114">
    <property type="entry name" value="Radical SAM enzymes"/>
    <property type="match status" value="1"/>
</dbReference>
<dbReference type="GO" id="GO:0051536">
    <property type="term" value="F:iron-sulfur cluster binding"/>
    <property type="evidence" value="ECO:0007669"/>
    <property type="project" value="UniProtKB-KW"/>
</dbReference>
<dbReference type="OrthoDB" id="9782387at2"/>
<keyword evidence="5" id="KW-0411">Iron-sulfur</keyword>